<dbReference type="RefSeq" id="WP_377396124.1">
    <property type="nucleotide sequence ID" value="NZ_JBHSAN010000054.1"/>
</dbReference>
<keyword evidence="1" id="KW-0238">DNA-binding</keyword>
<dbReference type="InterPro" id="IPR047057">
    <property type="entry name" value="MerR_fam"/>
</dbReference>
<reference evidence="4" key="1">
    <citation type="journal article" date="2019" name="Int. J. Syst. Evol. Microbiol.">
        <title>The Global Catalogue of Microorganisms (GCM) 10K type strain sequencing project: providing services to taxonomists for standard genome sequencing and annotation.</title>
        <authorList>
            <consortium name="The Broad Institute Genomics Platform"/>
            <consortium name="The Broad Institute Genome Sequencing Center for Infectious Disease"/>
            <person name="Wu L."/>
            <person name="Ma J."/>
        </authorList>
    </citation>
    <scope>NUCLEOTIDE SEQUENCE [LARGE SCALE GENOMIC DNA]</scope>
    <source>
        <strain evidence="4">IBRC-M 10906</strain>
    </source>
</reference>
<accession>A0ABW5WHN6</accession>
<proteinExistence type="predicted"/>
<dbReference type="PANTHER" id="PTHR30204">
    <property type="entry name" value="REDOX-CYCLING DRUG-SENSING TRANSCRIPTIONAL ACTIVATOR SOXR"/>
    <property type="match status" value="1"/>
</dbReference>
<dbReference type="InterPro" id="IPR009061">
    <property type="entry name" value="DNA-bd_dom_put_sf"/>
</dbReference>
<dbReference type="PRINTS" id="PR00040">
    <property type="entry name" value="HTHMERR"/>
</dbReference>
<dbReference type="InterPro" id="IPR000551">
    <property type="entry name" value="MerR-type_HTH_dom"/>
</dbReference>
<sequence>MTFHSPGEVVRLTGFSLDTLRYYEKIGLLHDVDRTPGGRRRFSDDDINLLRMLRCLRESGMPIAQMRRYVELLRAGEDRREERLAVLREHDRRVEERIDELRGHQRIIRHKIEHYVRAGEPAHA</sequence>
<dbReference type="SUPFAM" id="SSF46955">
    <property type="entry name" value="Putative DNA-binding domain"/>
    <property type="match status" value="1"/>
</dbReference>
<dbReference type="CDD" id="cd01109">
    <property type="entry name" value="HTH_YyaN"/>
    <property type="match status" value="1"/>
</dbReference>
<dbReference type="SMART" id="SM00422">
    <property type="entry name" value="HTH_MERR"/>
    <property type="match status" value="1"/>
</dbReference>
<feature type="domain" description="HTH merR-type" evidence="2">
    <location>
        <begin position="1"/>
        <end position="72"/>
    </location>
</feature>
<evidence type="ECO:0000256" key="1">
    <source>
        <dbReference type="ARBA" id="ARBA00023125"/>
    </source>
</evidence>
<dbReference type="PROSITE" id="PS50937">
    <property type="entry name" value="HTH_MERR_2"/>
    <property type="match status" value="1"/>
</dbReference>
<evidence type="ECO:0000313" key="4">
    <source>
        <dbReference type="Proteomes" id="UP001597478"/>
    </source>
</evidence>
<comment type="caution">
    <text evidence="3">The sequence shown here is derived from an EMBL/GenBank/DDBJ whole genome shotgun (WGS) entry which is preliminary data.</text>
</comment>
<keyword evidence="4" id="KW-1185">Reference proteome</keyword>
<gene>
    <name evidence="3" type="ORF">ACFS2C_25210</name>
</gene>
<dbReference type="Gene3D" id="1.10.1660.10">
    <property type="match status" value="1"/>
</dbReference>
<evidence type="ECO:0000259" key="2">
    <source>
        <dbReference type="PROSITE" id="PS50937"/>
    </source>
</evidence>
<evidence type="ECO:0000313" key="3">
    <source>
        <dbReference type="EMBL" id="MFD2802694.1"/>
    </source>
</evidence>
<name>A0ABW5WHN6_9PSEU</name>
<dbReference type="Proteomes" id="UP001597478">
    <property type="component" value="Unassembled WGS sequence"/>
</dbReference>
<dbReference type="PANTHER" id="PTHR30204:SF98">
    <property type="entry name" value="HTH-TYPE TRANSCRIPTIONAL REGULATOR ADHR"/>
    <property type="match status" value="1"/>
</dbReference>
<dbReference type="EMBL" id="JBHUOF010000049">
    <property type="protein sequence ID" value="MFD2802694.1"/>
    <property type="molecule type" value="Genomic_DNA"/>
</dbReference>
<dbReference type="Pfam" id="PF13411">
    <property type="entry name" value="MerR_1"/>
    <property type="match status" value="1"/>
</dbReference>
<organism evidence="3 4">
    <name type="scientific">Prauserella oleivorans</name>
    <dbReference type="NCBI Taxonomy" id="1478153"/>
    <lineage>
        <taxon>Bacteria</taxon>
        <taxon>Bacillati</taxon>
        <taxon>Actinomycetota</taxon>
        <taxon>Actinomycetes</taxon>
        <taxon>Pseudonocardiales</taxon>
        <taxon>Pseudonocardiaceae</taxon>
        <taxon>Prauserella</taxon>
    </lineage>
</organism>
<protein>
    <submittedName>
        <fullName evidence="3">MerR family transcriptional regulator</fullName>
    </submittedName>
</protein>